<name>A0A072NGS5_SCHAZ</name>
<dbReference type="Gene3D" id="3.40.50.1360">
    <property type="match status" value="1"/>
</dbReference>
<dbReference type="SUPFAM" id="SSF100950">
    <property type="entry name" value="NagB/RpiA/CoA transferase-like"/>
    <property type="match status" value="1"/>
</dbReference>
<comment type="caution">
    <text evidence="1">The sequence shown here is derived from an EMBL/GenBank/DDBJ whole genome shotgun (WGS) entry which is preliminary data.</text>
</comment>
<reference evidence="1 2" key="1">
    <citation type="submission" date="2014-04" db="EMBL/GenBank/DDBJ databases">
        <title>Draft genome sequence of Bacillus azotoformans MEV2011, a (co-) denitrifying strain unable to grow in the presence of oxygen.</title>
        <authorList>
            <person name="Nielsen M."/>
            <person name="Schreiber L."/>
            <person name="Finster K."/>
            <person name="Schramm A."/>
        </authorList>
    </citation>
    <scope>NUCLEOTIDE SEQUENCE [LARGE SCALE GENOMIC DNA]</scope>
    <source>
        <strain evidence="1 2">MEV2011</strain>
    </source>
</reference>
<accession>A0A072NGS5</accession>
<protein>
    <recommendedName>
        <fullName evidence="3">Glucosamine-6-phosphate deaminase</fullName>
    </recommendedName>
</protein>
<organism evidence="1 2">
    <name type="scientific">Schinkia azotoformans MEV2011</name>
    <dbReference type="NCBI Taxonomy" id="1348973"/>
    <lineage>
        <taxon>Bacteria</taxon>
        <taxon>Bacillati</taxon>
        <taxon>Bacillota</taxon>
        <taxon>Bacilli</taxon>
        <taxon>Bacillales</taxon>
        <taxon>Bacillaceae</taxon>
        <taxon>Calidifontibacillus/Schinkia group</taxon>
        <taxon>Schinkia</taxon>
    </lineage>
</organism>
<evidence type="ECO:0000313" key="2">
    <source>
        <dbReference type="Proteomes" id="UP000027936"/>
    </source>
</evidence>
<dbReference type="PATRIC" id="fig|1348973.3.peg.3712"/>
<sequence>MVNEIIFGKMGYRVGNCVPLLLASGEGKREAMRMLLDGNVSEDFPASLLHNHSNVTVIADEAALAGLYSSITKLQLRKEPKKA</sequence>
<gene>
    <name evidence="1" type="ORF">M670_03828</name>
</gene>
<evidence type="ECO:0000313" key="1">
    <source>
        <dbReference type="EMBL" id="KEF36914.1"/>
    </source>
</evidence>
<dbReference type="Proteomes" id="UP000027936">
    <property type="component" value="Unassembled WGS sequence"/>
</dbReference>
<dbReference type="AlphaFoldDB" id="A0A072NGS5"/>
<evidence type="ECO:0008006" key="3">
    <source>
        <dbReference type="Google" id="ProtNLM"/>
    </source>
</evidence>
<proteinExistence type="predicted"/>
<dbReference type="EMBL" id="JJRY01000020">
    <property type="protein sequence ID" value="KEF36914.1"/>
    <property type="molecule type" value="Genomic_DNA"/>
</dbReference>
<dbReference type="InterPro" id="IPR037171">
    <property type="entry name" value="NagB/RpiA_transferase-like"/>
</dbReference>